<evidence type="ECO:0000313" key="2">
    <source>
        <dbReference type="Proteomes" id="UP000028511"/>
    </source>
</evidence>
<evidence type="ECO:0000313" key="1">
    <source>
        <dbReference type="EMBL" id="CDG97710.1"/>
    </source>
</evidence>
<protein>
    <submittedName>
        <fullName evidence="1">Uncharacterized protein</fullName>
    </submittedName>
</protein>
<dbReference type="EMBL" id="CBSW010000196">
    <property type="protein sequence ID" value="CDG97710.1"/>
    <property type="molecule type" value="Genomic_DNA"/>
</dbReference>
<sequence>MLYIIQPLLYYYQDMQGKIYHEFFLCESWNVTLTLLLS</sequence>
<dbReference type="HOGENOM" id="CLU_3334993_0_0_6"/>
<accession>A0A077NIQ0</accession>
<dbReference type="Proteomes" id="UP000028511">
    <property type="component" value="Unassembled WGS sequence"/>
</dbReference>
<comment type="caution">
    <text evidence="1">The sequence shown here is derived from an EMBL/GenBank/DDBJ whole genome shotgun (WGS) entry which is preliminary data.</text>
</comment>
<dbReference type="AlphaFoldDB" id="A0A077NIQ0"/>
<gene>
    <name evidence="1" type="ORF">XBP1_2750004</name>
</gene>
<name>A0A077NIQ0_XENBV</name>
<reference evidence="1" key="1">
    <citation type="submission" date="2013-07" db="EMBL/GenBank/DDBJ databases">
        <title>Sub-species coevolution in mutualistic symbiosis.</title>
        <authorList>
            <person name="Murfin K."/>
            <person name="Klassen J."/>
            <person name="Lee M."/>
            <person name="Forst S."/>
            <person name="Stock P."/>
            <person name="Goodrich-Blair H."/>
        </authorList>
    </citation>
    <scope>NUCLEOTIDE SEQUENCE [LARGE SCALE GENOMIC DNA]</scope>
    <source>
        <strain evidence="1">Puntauvense</strain>
    </source>
</reference>
<organism evidence="1 2">
    <name type="scientific">Xenorhabdus bovienii str. puntauvense</name>
    <dbReference type="NCBI Taxonomy" id="1398201"/>
    <lineage>
        <taxon>Bacteria</taxon>
        <taxon>Pseudomonadati</taxon>
        <taxon>Pseudomonadota</taxon>
        <taxon>Gammaproteobacteria</taxon>
        <taxon>Enterobacterales</taxon>
        <taxon>Morganellaceae</taxon>
        <taxon>Xenorhabdus</taxon>
    </lineage>
</organism>
<proteinExistence type="predicted"/>